<protein>
    <submittedName>
        <fullName evidence="2">Uncharacterized protein</fullName>
    </submittedName>
</protein>
<keyword evidence="1" id="KW-1133">Transmembrane helix</keyword>
<evidence type="ECO:0000313" key="2">
    <source>
        <dbReference type="EMBL" id="WNC74021.1"/>
    </source>
</evidence>
<feature type="transmembrane region" description="Helical" evidence="1">
    <location>
        <begin position="21"/>
        <end position="42"/>
    </location>
</feature>
<keyword evidence="1" id="KW-0812">Transmembrane</keyword>
<sequence length="236" mass="27109">MLIQLKTIRNFLIRDGKFGKYLLYAIGELLLVVTGILIALQVNNFNVHRQLKEVEIQYYSSMKLQLMEDKHLIAIELSNIDIRIKNYLIGIRLIEDNDPMQSGELGTKISQLLDYGDFRRKSSVYQTLIYSGEINNIKNLSIVANLQEIERSYEITERLETTQGRLVMLHTAPAVIEVLDLESATIITPELVYTPVFKNRFFAAIRIANEKKGEFEQVLSVINKTLKSIDDELVKS</sequence>
<accession>A0ABY9TYX4</accession>
<keyword evidence="1" id="KW-0472">Membrane</keyword>
<dbReference type="Proteomes" id="UP001258994">
    <property type="component" value="Chromosome"/>
</dbReference>
<evidence type="ECO:0000256" key="1">
    <source>
        <dbReference type="SAM" id="Phobius"/>
    </source>
</evidence>
<dbReference type="EMBL" id="CP134145">
    <property type="protein sequence ID" value="WNC74021.1"/>
    <property type="molecule type" value="Genomic_DNA"/>
</dbReference>
<gene>
    <name evidence="2" type="ORF">RGQ13_08515</name>
</gene>
<dbReference type="RefSeq" id="WP_348393130.1">
    <property type="nucleotide sequence ID" value="NZ_CP134145.1"/>
</dbReference>
<organism evidence="2 3">
    <name type="scientific">Thalassotalea psychrophila</name>
    <dbReference type="NCBI Taxonomy" id="3065647"/>
    <lineage>
        <taxon>Bacteria</taxon>
        <taxon>Pseudomonadati</taxon>
        <taxon>Pseudomonadota</taxon>
        <taxon>Gammaproteobacteria</taxon>
        <taxon>Alteromonadales</taxon>
        <taxon>Colwelliaceae</taxon>
        <taxon>Thalassotalea</taxon>
    </lineage>
</organism>
<evidence type="ECO:0000313" key="3">
    <source>
        <dbReference type="Proteomes" id="UP001258994"/>
    </source>
</evidence>
<proteinExistence type="predicted"/>
<reference evidence="3" key="1">
    <citation type="submission" date="2023-09" db="EMBL/GenBank/DDBJ databases">
        <authorList>
            <person name="Li S."/>
            <person name="Li X."/>
            <person name="Zhang C."/>
            <person name="Zhao Z."/>
        </authorList>
    </citation>
    <scope>NUCLEOTIDE SEQUENCE [LARGE SCALE GENOMIC DNA]</scope>
    <source>
        <strain evidence="3">SQ149</strain>
    </source>
</reference>
<name>A0ABY9TYX4_9GAMM</name>
<keyword evidence="3" id="KW-1185">Reference proteome</keyword>